<dbReference type="PANTHER" id="PTHR43047:SF72">
    <property type="entry name" value="OSMOSENSING HISTIDINE PROTEIN KINASE SLN1"/>
    <property type="match status" value="1"/>
</dbReference>
<dbReference type="PROSITE" id="PS50109">
    <property type="entry name" value="HIS_KIN"/>
    <property type="match status" value="1"/>
</dbReference>
<comment type="caution">
    <text evidence="6">The sequence shown here is derived from an EMBL/GenBank/DDBJ whole genome shotgun (WGS) entry which is preliminary data.</text>
</comment>
<dbReference type="InterPro" id="IPR005467">
    <property type="entry name" value="His_kinase_dom"/>
</dbReference>
<comment type="catalytic activity">
    <reaction evidence="1">
        <text>ATP + protein L-histidine = ADP + protein N-phospho-L-histidine.</text>
        <dbReference type="EC" id="2.7.13.3"/>
    </reaction>
</comment>
<dbReference type="PANTHER" id="PTHR43047">
    <property type="entry name" value="TWO-COMPONENT HISTIDINE PROTEIN KINASE"/>
    <property type="match status" value="1"/>
</dbReference>
<dbReference type="InterPro" id="IPR003594">
    <property type="entry name" value="HATPase_dom"/>
</dbReference>
<dbReference type="GO" id="GO:0009927">
    <property type="term" value="F:histidine phosphotransfer kinase activity"/>
    <property type="evidence" value="ECO:0007669"/>
    <property type="project" value="TreeGrafter"/>
</dbReference>
<name>A0A645ISD2_9ZZZZ</name>
<proteinExistence type="predicted"/>
<dbReference type="Gene3D" id="3.30.565.10">
    <property type="entry name" value="Histidine kinase-like ATPase, C-terminal domain"/>
    <property type="match status" value="1"/>
</dbReference>
<feature type="domain" description="Histidine kinase" evidence="5">
    <location>
        <begin position="1"/>
        <end position="73"/>
    </location>
</feature>
<dbReference type="Pfam" id="PF02518">
    <property type="entry name" value="HATPase_c"/>
    <property type="match status" value="1"/>
</dbReference>
<sequence length="91" mass="10141">MVKDTGIGMPEDSLNNIFKPFIQLESSLSRTFEGTGLGLTLVKRYIEMHGGNISVESEMGKGSSFRIELPVNRKKIVEPVLLRLESQMVKS</sequence>
<dbReference type="InterPro" id="IPR004358">
    <property type="entry name" value="Sig_transdc_His_kin-like_C"/>
</dbReference>
<evidence type="ECO:0000256" key="1">
    <source>
        <dbReference type="ARBA" id="ARBA00000085"/>
    </source>
</evidence>
<dbReference type="SUPFAM" id="SSF55874">
    <property type="entry name" value="ATPase domain of HSP90 chaperone/DNA topoisomerase II/histidine kinase"/>
    <property type="match status" value="1"/>
</dbReference>
<evidence type="ECO:0000256" key="4">
    <source>
        <dbReference type="ARBA" id="ARBA00022777"/>
    </source>
</evidence>
<dbReference type="AlphaFoldDB" id="A0A645ISD2"/>
<reference evidence="6" key="1">
    <citation type="submission" date="2019-08" db="EMBL/GenBank/DDBJ databases">
        <authorList>
            <person name="Kucharzyk K."/>
            <person name="Murdoch R.W."/>
            <person name="Higgins S."/>
            <person name="Loffler F."/>
        </authorList>
    </citation>
    <scope>NUCLEOTIDE SEQUENCE</scope>
</reference>
<dbReference type="SMART" id="SM00387">
    <property type="entry name" value="HATPase_c"/>
    <property type="match status" value="1"/>
</dbReference>
<dbReference type="GO" id="GO:0000155">
    <property type="term" value="F:phosphorelay sensor kinase activity"/>
    <property type="evidence" value="ECO:0007669"/>
    <property type="project" value="TreeGrafter"/>
</dbReference>
<keyword evidence="3 6" id="KW-0808">Transferase</keyword>
<dbReference type="GO" id="GO:0005886">
    <property type="term" value="C:plasma membrane"/>
    <property type="evidence" value="ECO:0007669"/>
    <property type="project" value="TreeGrafter"/>
</dbReference>
<evidence type="ECO:0000256" key="3">
    <source>
        <dbReference type="ARBA" id="ARBA00022679"/>
    </source>
</evidence>
<keyword evidence="4 6" id="KW-0418">Kinase</keyword>
<protein>
    <recommendedName>
        <fullName evidence="2">histidine kinase</fullName>
        <ecNumber evidence="2">2.7.13.3</ecNumber>
    </recommendedName>
</protein>
<dbReference type="PRINTS" id="PR00344">
    <property type="entry name" value="BCTRLSENSOR"/>
</dbReference>
<organism evidence="6">
    <name type="scientific">bioreactor metagenome</name>
    <dbReference type="NCBI Taxonomy" id="1076179"/>
    <lineage>
        <taxon>unclassified sequences</taxon>
        <taxon>metagenomes</taxon>
        <taxon>ecological metagenomes</taxon>
    </lineage>
</organism>
<gene>
    <name evidence="6" type="primary">luxQ_17</name>
    <name evidence="6" type="ORF">SDC9_201695</name>
</gene>
<evidence type="ECO:0000313" key="6">
    <source>
        <dbReference type="EMBL" id="MPN54026.1"/>
    </source>
</evidence>
<dbReference type="EMBL" id="VSSQ01121828">
    <property type="protein sequence ID" value="MPN54026.1"/>
    <property type="molecule type" value="Genomic_DNA"/>
</dbReference>
<evidence type="ECO:0000256" key="2">
    <source>
        <dbReference type="ARBA" id="ARBA00012438"/>
    </source>
</evidence>
<evidence type="ECO:0000259" key="5">
    <source>
        <dbReference type="PROSITE" id="PS50109"/>
    </source>
</evidence>
<dbReference type="EC" id="2.7.13.3" evidence="2"/>
<accession>A0A645ISD2</accession>
<dbReference type="InterPro" id="IPR036890">
    <property type="entry name" value="HATPase_C_sf"/>
</dbReference>